<gene>
    <name evidence="2" type="ordered locus">FRAAL0209</name>
</gene>
<organism evidence="2 3">
    <name type="scientific">Frankia alni (strain DSM 45986 / CECT 9034 / ACN14a)</name>
    <dbReference type="NCBI Taxonomy" id="326424"/>
    <lineage>
        <taxon>Bacteria</taxon>
        <taxon>Bacillati</taxon>
        <taxon>Actinomycetota</taxon>
        <taxon>Actinomycetes</taxon>
        <taxon>Frankiales</taxon>
        <taxon>Frankiaceae</taxon>
        <taxon>Frankia</taxon>
    </lineage>
</organism>
<sequence length="155" mass="17420">MDQTSPEARHTDPNGGIKLDMRDERAKQLKEQGMLDPMPEWMRDKVVDQLIDRPLHHRNHPCEPRAHRLFAGLHTLMVCVFGPVATTTGRPATSKLDKDDKTMPVTVDPHGGVHRPTWTRTLRCAELRRHDGHSPPRPRITASVAPQSGEQAHGS</sequence>
<feature type="compositionally biased region" description="Polar residues" evidence="1">
    <location>
        <begin position="144"/>
        <end position="155"/>
    </location>
</feature>
<dbReference type="AlphaFoldDB" id="Q0RU57"/>
<evidence type="ECO:0000313" key="2">
    <source>
        <dbReference type="EMBL" id="CAJ58887.1"/>
    </source>
</evidence>
<feature type="region of interest" description="Disordered" evidence="1">
    <location>
        <begin position="127"/>
        <end position="155"/>
    </location>
</feature>
<feature type="region of interest" description="Disordered" evidence="1">
    <location>
        <begin position="90"/>
        <end position="114"/>
    </location>
</feature>
<evidence type="ECO:0000313" key="3">
    <source>
        <dbReference type="Proteomes" id="UP000000657"/>
    </source>
</evidence>
<name>Q0RU57_FRAAA</name>
<proteinExistence type="predicted"/>
<protein>
    <submittedName>
        <fullName evidence="2">Uncharacterized protein</fullName>
    </submittedName>
</protein>
<dbReference type="EMBL" id="CT573213">
    <property type="protein sequence ID" value="CAJ58887.1"/>
    <property type="molecule type" value="Genomic_DNA"/>
</dbReference>
<dbReference type="KEGG" id="fal:FRAAL0209"/>
<reference evidence="2 3" key="1">
    <citation type="journal article" date="2007" name="Genome Res.">
        <title>Genome characteristics of facultatively symbiotic Frankia sp. strains reflect host range and host plant biogeography.</title>
        <authorList>
            <person name="Normand P."/>
            <person name="Lapierre P."/>
            <person name="Tisa L.S."/>
            <person name="Gogarten J.P."/>
            <person name="Alloisio N."/>
            <person name="Bagnarol E."/>
            <person name="Bassi C.A."/>
            <person name="Berry A.M."/>
            <person name="Bickhart D.M."/>
            <person name="Choisne N."/>
            <person name="Couloux A."/>
            <person name="Cournoyer B."/>
            <person name="Cruveiller S."/>
            <person name="Daubin V."/>
            <person name="Demange N."/>
            <person name="Francino M.P."/>
            <person name="Goltsman E."/>
            <person name="Huang Y."/>
            <person name="Kopp O.R."/>
            <person name="Labarre L."/>
            <person name="Lapidus A."/>
            <person name="Lavire C."/>
            <person name="Marechal J."/>
            <person name="Martinez M."/>
            <person name="Mastronunzio J.E."/>
            <person name="Mullin B.C."/>
            <person name="Niemann J."/>
            <person name="Pujic P."/>
            <person name="Rawnsley T."/>
            <person name="Rouy Z."/>
            <person name="Schenowitz C."/>
            <person name="Sellstedt A."/>
            <person name="Tavares F."/>
            <person name="Tomkins J.P."/>
            <person name="Vallenet D."/>
            <person name="Valverde C."/>
            <person name="Wall L.G."/>
            <person name="Wang Y."/>
            <person name="Medigue C."/>
            <person name="Benson D.R."/>
        </authorList>
    </citation>
    <scope>NUCLEOTIDE SEQUENCE [LARGE SCALE GENOMIC DNA]</scope>
    <source>
        <strain evidence="3">DSM 45986 / CECT 9034 / ACN14a</strain>
    </source>
</reference>
<accession>Q0RU57</accession>
<feature type="region of interest" description="Disordered" evidence="1">
    <location>
        <begin position="1"/>
        <end position="21"/>
    </location>
</feature>
<dbReference type="HOGENOM" id="CLU_1692911_0_0_11"/>
<evidence type="ECO:0000256" key="1">
    <source>
        <dbReference type="SAM" id="MobiDB-lite"/>
    </source>
</evidence>
<keyword evidence="3" id="KW-1185">Reference proteome</keyword>
<dbReference type="Proteomes" id="UP000000657">
    <property type="component" value="Chromosome"/>
</dbReference>